<evidence type="ECO:0000256" key="1">
    <source>
        <dbReference type="ARBA" id="ARBA00004571"/>
    </source>
</evidence>
<proteinExistence type="inferred from homology"/>
<evidence type="ECO:0000256" key="8">
    <source>
        <dbReference type="PROSITE-ProRule" id="PRU01360"/>
    </source>
</evidence>
<dbReference type="PROSITE" id="PS52016">
    <property type="entry name" value="TONB_DEPENDENT_REC_3"/>
    <property type="match status" value="1"/>
</dbReference>
<keyword evidence="14" id="KW-1185">Reference proteome</keyword>
<feature type="signal peptide" evidence="10">
    <location>
        <begin position="1"/>
        <end position="19"/>
    </location>
</feature>
<name>A0ABW3JZV6_9BACT</name>
<sequence length="997" mass="108301">MRKLLSLLVFVTGSVAGFAQGQSGGSAGANSPAAKDAGSSKITGVVLDAETQKPVEFATVALTPVDSEKPLDGTVCDDKGKFTITKVAAGTYNLVISFIGYETQTIKSISVPDKKDEVNVGIVKLSTGAKVLNEVVVEGQKALIEERVDRTVYNAENDQTARGGDATDVLKRVPMLSVDLDGNVSMRGSQNVRVLINNKPSTIMASSIADALKQIPADQIKSVEVITSPSAKYDAEGSAGIINIVTKKNTLEGLTLNIDAGVGLRGSNLGLNGNYRRGKMGFSLGGWGRANYNVTGKFSSDQYTKSSLNDTEPTYNMQRADTRNSGLFGNYNFGWDYDINDKNYMAASVRFGARNGKNRQNDLYTMIDTLINDPDNAVESSLRNTLSEDLSNNVDVNLSFTHLYEKPQRELSFLGSYSRNNRENNFENLIRQVNGVDAFSGIRNDNDSYNQEMTFQVDYQTPIGTNQMLEFGAKDIMRKVFSEYTYFTDEDGDGNYVPSTSSSLSNNLNYNQNVVGGYLSYTYTTKTNYSIKAGTRYEYTTIDAYTQTEDNIEIPSYGALVPSVNISKKLANGKTIKAAYNRRIQRPSIRYLNPNIQAQNPYDVSIGNPSLDPEYTNNYEVGYSTFIKGTSLNFAAFWRNTNNAIQDVRTVEETSSGLQRVVTTYDNIGQEDAVGVNIFANVSLGKLSLNGGTDLYYSMLDNNIPVDPNNPDDPNRQYRASNEGWVASYRMFGSYNLNKGWGFQFFGFYRGRQVQLQGTQGGFGIYSLGLKKDLNNKKGSIGFGAENFFTTAFKIKGELNSPLVQRNTLTELHNMSFRVNFSYRIGKMSMDAKPKRRKSISNDDLKEGDGGGGGGADAGGGQAAGGGGGNFRQGGAGQGAVSKPVNTPPADPAAVVNATGKWDYTIESPQGGAGSLNITKEGDVYGGTIKNNRFNSENKLSDVKLNGNELTFSYEVNMGGNQMLISVKAIITGDALTGNMTVGQFGTFPINAKRAAQ</sequence>
<keyword evidence="2 8" id="KW-0813">Transport</keyword>
<dbReference type="Pfam" id="PF13715">
    <property type="entry name" value="CarbopepD_reg_2"/>
    <property type="match status" value="1"/>
</dbReference>
<evidence type="ECO:0000313" key="14">
    <source>
        <dbReference type="Proteomes" id="UP001597112"/>
    </source>
</evidence>
<dbReference type="InterPro" id="IPR041700">
    <property type="entry name" value="OMP_b-brl_3"/>
</dbReference>
<evidence type="ECO:0000313" key="13">
    <source>
        <dbReference type="EMBL" id="MFD0999513.1"/>
    </source>
</evidence>
<dbReference type="InterPro" id="IPR039426">
    <property type="entry name" value="TonB-dep_rcpt-like"/>
</dbReference>
<evidence type="ECO:0000256" key="2">
    <source>
        <dbReference type="ARBA" id="ARBA00022448"/>
    </source>
</evidence>
<comment type="caution">
    <text evidence="13">The sequence shown here is derived from an EMBL/GenBank/DDBJ whole genome shotgun (WGS) entry which is preliminary data.</text>
</comment>
<feature type="chain" id="PRO_5046714967" evidence="10">
    <location>
        <begin position="20"/>
        <end position="997"/>
    </location>
</feature>
<evidence type="ECO:0000256" key="9">
    <source>
        <dbReference type="SAM" id="MobiDB-lite"/>
    </source>
</evidence>
<feature type="compositionally biased region" description="Gly residues" evidence="9">
    <location>
        <begin position="850"/>
        <end position="878"/>
    </location>
</feature>
<dbReference type="EMBL" id="JBHTKA010000001">
    <property type="protein sequence ID" value="MFD0999513.1"/>
    <property type="molecule type" value="Genomic_DNA"/>
</dbReference>
<dbReference type="RefSeq" id="WP_377578091.1">
    <property type="nucleotide sequence ID" value="NZ_JBHTKA010000001.1"/>
</dbReference>
<dbReference type="SUPFAM" id="SSF56935">
    <property type="entry name" value="Porins"/>
    <property type="match status" value="1"/>
</dbReference>
<keyword evidence="13" id="KW-0675">Receptor</keyword>
<feature type="domain" description="TonB-dependent receptor plug" evidence="11">
    <location>
        <begin position="149"/>
        <end position="241"/>
    </location>
</feature>
<dbReference type="Pfam" id="PF14905">
    <property type="entry name" value="OMP_b-brl_3"/>
    <property type="match status" value="1"/>
</dbReference>
<evidence type="ECO:0000256" key="4">
    <source>
        <dbReference type="ARBA" id="ARBA00022692"/>
    </source>
</evidence>
<dbReference type="InterPro" id="IPR008969">
    <property type="entry name" value="CarboxyPept-like_regulatory"/>
</dbReference>
<protein>
    <submittedName>
        <fullName evidence="13">TonB-dependent receptor domain-containing protein</fullName>
    </submittedName>
</protein>
<evidence type="ECO:0000256" key="7">
    <source>
        <dbReference type="ARBA" id="ARBA00023237"/>
    </source>
</evidence>
<dbReference type="PANTHER" id="PTHR30069">
    <property type="entry name" value="TONB-DEPENDENT OUTER MEMBRANE RECEPTOR"/>
    <property type="match status" value="1"/>
</dbReference>
<evidence type="ECO:0000256" key="6">
    <source>
        <dbReference type="ARBA" id="ARBA00023136"/>
    </source>
</evidence>
<dbReference type="Gene3D" id="2.40.170.20">
    <property type="entry name" value="TonB-dependent receptor, beta-barrel domain"/>
    <property type="match status" value="1"/>
</dbReference>
<feature type="compositionally biased region" description="Basic and acidic residues" evidence="9">
    <location>
        <begin position="840"/>
        <end position="849"/>
    </location>
</feature>
<comment type="similarity">
    <text evidence="8">Belongs to the TonB-dependent receptor family.</text>
</comment>
<reference evidence="14" key="1">
    <citation type="journal article" date="2019" name="Int. J. Syst. Evol. Microbiol.">
        <title>The Global Catalogue of Microorganisms (GCM) 10K type strain sequencing project: providing services to taxonomists for standard genome sequencing and annotation.</title>
        <authorList>
            <consortium name="The Broad Institute Genomics Platform"/>
            <consortium name="The Broad Institute Genome Sequencing Center for Infectious Disease"/>
            <person name="Wu L."/>
            <person name="Ma J."/>
        </authorList>
    </citation>
    <scope>NUCLEOTIDE SEQUENCE [LARGE SCALE GENOMIC DNA]</scope>
    <source>
        <strain evidence="14">CCUG 58938</strain>
    </source>
</reference>
<keyword evidence="5 10" id="KW-0732">Signal</keyword>
<dbReference type="SUPFAM" id="SSF49464">
    <property type="entry name" value="Carboxypeptidase regulatory domain-like"/>
    <property type="match status" value="1"/>
</dbReference>
<dbReference type="Pfam" id="PF07715">
    <property type="entry name" value="Plug"/>
    <property type="match status" value="1"/>
</dbReference>
<evidence type="ECO:0000256" key="10">
    <source>
        <dbReference type="SAM" id="SignalP"/>
    </source>
</evidence>
<feature type="region of interest" description="Disordered" evidence="9">
    <location>
        <begin position="830"/>
        <end position="894"/>
    </location>
</feature>
<evidence type="ECO:0000256" key="3">
    <source>
        <dbReference type="ARBA" id="ARBA00022452"/>
    </source>
</evidence>
<dbReference type="InterPro" id="IPR037066">
    <property type="entry name" value="Plug_dom_sf"/>
</dbReference>
<dbReference type="PANTHER" id="PTHR30069:SF29">
    <property type="entry name" value="HEMOGLOBIN AND HEMOGLOBIN-HAPTOGLOBIN-BINDING PROTEIN 1-RELATED"/>
    <property type="match status" value="1"/>
</dbReference>
<feature type="domain" description="Outer membrane protein beta-barrel" evidence="12">
    <location>
        <begin position="404"/>
        <end position="823"/>
    </location>
</feature>
<organism evidence="13 14">
    <name type="scientific">Ohtaekwangia kribbensis</name>
    <dbReference type="NCBI Taxonomy" id="688913"/>
    <lineage>
        <taxon>Bacteria</taxon>
        <taxon>Pseudomonadati</taxon>
        <taxon>Bacteroidota</taxon>
        <taxon>Cytophagia</taxon>
        <taxon>Cytophagales</taxon>
        <taxon>Fulvivirgaceae</taxon>
        <taxon>Ohtaekwangia</taxon>
    </lineage>
</organism>
<comment type="subcellular location">
    <subcellularLocation>
        <location evidence="1 8">Cell outer membrane</location>
        <topology evidence="1 8">Multi-pass membrane protein</topology>
    </subcellularLocation>
</comment>
<evidence type="ECO:0000259" key="11">
    <source>
        <dbReference type="Pfam" id="PF07715"/>
    </source>
</evidence>
<keyword evidence="4 8" id="KW-0812">Transmembrane</keyword>
<evidence type="ECO:0000256" key="5">
    <source>
        <dbReference type="ARBA" id="ARBA00022729"/>
    </source>
</evidence>
<dbReference type="Gene3D" id="2.60.40.1120">
    <property type="entry name" value="Carboxypeptidase-like, regulatory domain"/>
    <property type="match status" value="1"/>
</dbReference>
<keyword evidence="6 8" id="KW-0472">Membrane</keyword>
<evidence type="ECO:0000259" key="12">
    <source>
        <dbReference type="Pfam" id="PF14905"/>
    </source>
</evidence>
<dbReference type="Gene3D" id="2.170.130.10">
    <property type="entry name" value="TonB-dependent receptor, plug domain"/>
    <property type="match status" value="1"/>
</dbReference>
<keyword evidence="3 8" id="KW-1134">Transmembrane beta strand</keyword>
<dbReference type="Proteomes" id="UP001597112">
    <property type="component" value="Unassembled WGS sequence"/>
</dbReference>
<keyword evidence="7 8" id="KW-0998">Cell outer membrane</keyword>
<gene>
    <name evidence="13" type="ORF">ACFQ21_09355</name>
</gene>
<dbReference type="InterPro" id="IPR036942">
    <property type="entry name" value="Beta-barrel_TonB_sf"/>
</dbReference>
<dbReference type="InterPro" id="IPR012910">
    <property type="entry name" value="Plug_dom"/>
</dbReference>
<accession>A0ABW3JZV6</accession>